<evidence type="ECO:0000313" key="2">
    <source>
        <dbReference type="Proteomes" id="UP000479710"/>
    </source>
</evidence>
<evidence type="ECO:0000313" key="1">
    <source>
        <dbReference type="EMBL" id="KAF0914170.1"/>
    </source>
</evidence>
<gene>
    <name evidence="1" type="ORF">E2562_027588</name>
</gene>
<protein>
    <submittedName>
        <fullName evidence="1">Uncharacterized protein</fullName>
    </submittedName>
</protein>
<dbReference type="Proteomes" id="UP000479710">
    <property type="component" value="Unassembled WGS sequence"/>
</dbReference>
<accession>A0A6G1DNU1</accession>
<dbReference type="EMBL" id="SPHZ02000006">
    <property type="protein sequence ID" value="KAF0914170.1"/>
    <property type="molecule type" value="Genomic_DNA"/>
</dbReference>
<organism evidence="1 2">
    <name type="scientific">Oryza meyeriana var. granulata</name>
    <dbReference type="NCBI Taxonomy" id="110450"/>
    <lineage>
        <taxon>Eukaryota</taxon>
        <taxon>Viridiplantae</taxon>
        <taxon>Streptophyta</taxon>
        <taxon>Embryophyta</taxon>
        <taxon>Tracheophyta</taxon>
        <taxon>Spermatophyta</taxon>
        <taxon>Magnoliopsida</taxon>
        <taxon>Liliopsida</taxon>
        <taxon>Poales</taxon>
        <taxon>Poaceae</taxon>
        <taxon>BOP clade</taxon>
        <taxon>Oryzoideae</taxon>
        <taxon>Oryzeae</taxon>
        <taxon>Oryzinae</taxon>
        <taxon>Oryza</taxon>
        <taxon>Oryza meyeriana</taxon>
    </lineage>
</organism>
<dbReference type="AlphaFoldDB" id="A0A6G1DNU1"/>
<reference evidence="1 2" key="1">
    <citation type="submission" date="2019-11" db="EMBL/GenBank/DDBJ databases">
        <title>Whole genome sequence of Oryza granulata.</title>
        <authorList>
            <person name="Li W."/>
        </authorList>
    </citation>
    <scope>NUCLEOTIDE SEQUENCE [LARGE SCALE GENOMIC DNA]</scope>
    <source>
        <strain evidence="2">cv. Menghai</strain>
        <tissue evidence="1">Leaf</tissue>
    </source>
</reference>
<name>A0A6G1DNU1_9ORYZ</name>
<sequence>MAAASPADQGAVINGSPPCKLVPCGDGRHFTFRVDYEAVKQSAAAQKLRASCPIGDVYECEATLKLHEHKRNHIGFIVKVGSYATANKIRVFAGG</sequence>
<comment type="caution">
    <text evidence="1">The sequence shown here is derived from an EMBL/GenBank/DDBJ whole genome shotgun (WGS) entry which is preliminary data.</text>
</comment>
<keyword evidence="2" id="KW-1185">Reference proteome</keyword>
<proteinExistence type="predicted"/>